<dbReference type="GO" id="GO:0004553">
    <property type="term" value="F:hydrolase activity, hydrolyzing O-glycosyl compounds"/>
    <property type="evidence" value="ECO:0007669"/>
    <property type="project" value="InterPro"/>
</dbReference>
<feature type="compositionally biased region" description="Low complexity" evidence="6">
    <location>
        <begin position="33"/>
        <end position="47"/>
    </location>
</feature>
<feature type="region of interest" description="Disordered" evidence="6">
    <location>
        <begin position="33"/>
        <end position="82"/>
    </location>
</feature>
<dbReference type="InterPro" id="IPR041542">
    <property type="entry name" value="GH43_C2"/>
</dbReference>
<evidence type="ECO:0000313" key="9">
    <source>
        <dbReference type="EMBL" id="GGK78074.1"/>
    </source>
</evidence>
<feature type="active site" description="Proton acceptor" evidence="4">
    <location>
        <position position="89"/>
    </location>
</feature>
<dbReference type="Gene3D" id="2.115.10.20">
    <property type="entry name" value="Glycosyl hydrolase domain, family 43"/>
    <property type="match status" value="1"/>
</dbReference>
<dbReference type="PANTHER" id="PTHR42812:SF5">
    <property type="entry name" value="ENDO-ARABINASE"/>
    <property type="match status" value="1"/>
</dbReference>
<reference evidence="9" key="1">
    <citation type="journal article" date="2014" name="Int. J. Syst. Evol. Microbiol.">
        <title>Complete genome sequence of Corynebacterium casei LMG S-19264T (=DSM 44701T), isolated from a smear-ripened cheese.</title>
        <authorList>
            <consortium name="US DOE Joint Genome Institute (JGI-PGF)"/>
            <person name="Walter F."/>
            <person name="Albersmeier A."/>
            <person name="Kalinowski J."/>
            <person name="Ruckert C."/>
        </authorList>
    </citation>
    <scope>NUCLEOTIDE SEQUENCE</scope>
    <source>
        <strain evidence="9">JCM 3093</strain>
    </source>
</reference>
<dbReference type="PANTHER" id="PTHR42812">
    <property type="entry name" value="BETA-XYLOSIDASE"/>
    <property type="match status" value="1"/>
</dbReference>
<evidence type="ECO:0000256" key="5">
    <source>
        <dbReference type="PIRSR" id="PIRSR606710-2"/>
    </source>
</evidence>
<dbReference type="SUPFAM" id="SSF49899">
    <property type="entry name" value="Concanavalin A-like lectins/glucanases"/>
    <property type="match status" value="1"/>
</dbReference>
<feature type="signal peptide" evidence="7">
    <location>
        <begin position="1"/>
        <end position="28"/>
    </location>
</feature>
<feature type="active site" description="Proton donor" evidence="4">
    <location>
        <position position="271"/>
    </location>
</feature>
<feature type="domain" description="Beta-xylosidase C-terminal Concanavalin A-like" evidence="8">
    <location>
        <begin position="430"/>
        <end position="619"/>
    </location>
</feature>
<proteinExistence type="inferred from homology"/>
<dbReference type="Proteomes" id="UP000627984">
    <property type="component" value="Unassembled WGS sequence"/>
</dbReference>
<feature type="chain" id="PRO_5041336226" description="Beta-xylosidase C-terminal Concanavalin A-like domain-containing protein" evidence="7">
    <location>
        <begin position="29"/>
        <end position="623"/>
    </location>
</feature>
<comment type="caution">
    <text evidence="9">The sequence shown here is derived from an EMBL/GenBank/DDBJ whole genome shotgun (WGS) entry which is preliminary data.</text>
</comment>
<dbReference type="InterPro" id="IPR006710">
    <property type="entry name" value="Glyco_hydro_43"/>
</dbReference>
<evidence type="ECO:0000256" key="1">
    <source>
        <dbReference type="ARBA" id="ARBA00009865"/>
    </source>
</evidence>
<name>A0AA37BJH1_9ACTN</name>
<dbReference type="EMBL" id="BMQD01000013">
    <property type="protein sequence ID" value="GGK78074.1"/>
    <property type="molecule type" value="Genomic_DNA"/>
</dbReference>
<evidence type="ECO:0000256" key="7">
    <source>
        <dbReference type="SAM" id="SignalP"/>
    </source>
</evidence>
<keyword evidence="3" id="KW-0326">Glycosidase</keyword>
<evidence type="ECO:0000256" key="2">
    <source>
        <dbReference type="ARBA" id="ARBA00022801"/>
    </source>
</evidence>
<dbReference type="InterPro" id="IPR051795">
    <property type="entry name" value="Glycosyl_Hydrlase_43"/>
</dbReference>
<reference evidence="9" key="2">
    <citation type="submission" date="2022-09" db="EMBL/GenBank/DDBJ databases">
        <authorList>
            <person name="Sun Q."/>
            <person name="Ohkuma M."/>
        </authorList>
    </citation>
    <scope>NUCLEOTIDE SEQUENCE</scope>
    <source>
        <strain evidence="9">JCM 3093</strain>
    </source>
</reference>
<accession>A0AA37BJH1</accession>
<feature type="site" description="Important for catalytic activity, responsible for pKa modulation of the active site Glu and correct orientation of both the proton donor and substrate" evidence="5">
    <location>
        <position position="223"/>
    </location>
</feature>
<dbReference type="InterPro" id="IPR023296">
    <property type="entry name" value="Glyco_hydro_beta-prop_sf"/>
</dbReference>
<evidence type="ECO:0000256" key="6">
    <source>
        <dbReference type="SAM" id="MobiDB-lite"/>
    </source>
</evidence>
<feature type="compositionally biased region" description="Gly residues" evidence="6">
    <location>
        <begin position="62"/>
        <end position="72"/>
    </location>
</feature>
<keyword evidence="7" id="KW-0732">Signal</keyword>
<evidence type="ECO:0000256" key="3">
    <source>
        <dbReference type="ARBA" id="ARBA00023295"/>
    </source>
</evidence>
<dbReference type="Gene3D" id="2.60.120.200">
    <property type="match status" value="1"/>
</dbReference>
<feature type="region of interest" description="Disordered" evidence="6">
    <location>
        <begin position="398"/>
        <end position="440"/>
    </location>
</feature>
<dbReference type="CDD" id="cd18616">
    <property type="entry name" value="GH43_ABN-like"/>
    <property type="match status" value="1"/>
</dbReference>
<evidence type="ECO:0000256" key="4">
    <source>
        <dbReference type="PIRSR" id="PIRSR606710-1"/>
    </source>
</evidence>
<protein>
    <recommendedName>
        <fullName evidence="8">Beta-xylosidase C-terminal Concanavalin A-like domain-containing protein</fullName>
    </recommendedName>
</protein>
<dbReference type="GO" id="GO:0005975">
    <property type="term" value="P:carbohydrate metabolic process"/>
    <property type="evidence" value="ECO:0007669"/>
    <property type="project" value="InterPro"/>
</dbReference>
<keyword evidence="2" id="KW-0378">Hydrolase</keyword>
<gene>
    <name evidence="9" type="ORF">GCM10010126_41810</name>
</gene>
<evidence type="ECO:0000259" key="8">
    <source>
        <dbReference type="Pfam" id="PF17851"/>
    </source>
</evidence>
<organism evidence="9 10">
    <name type="scientific">Planomonospora parontospora</name>
    <dbReference type="NCBI Taxonomy" id="58119"/>
    <lineage>
        <taxon>Bacteria</taxon>
        <taxon>Bacillati</taxon>
        <taxon>Actinomycetota</taxon>
        <taxon>Actinomycetes</taxon>
        <taxon>Streptosporangiales</taxon>
        <taxon>Streptosporangiaceae</taxon>
        <taxon>Planomonospora</taxon>
    </lineage>
</organism>
<dbReference type="Pfam" id="PF17851">
    <property type="entry name" value="GH43_C2"/>
    <property type="match status" value="1"/>
</dbReference>
<dbReference type="AlphaFoldDB" id="A0AA37BJH1"/>
<evidence type="ECO:0000313" key="10">
    <source>
        <dbReference type="Proteomes" id="UP000627984"/>
    </source>
</evidence>
<dbReference type="SUPFAM" id="SSF75005">
    <property type="entry name" value="Arabinanase/levansucrase/invertase"/>
    <property type="match status" value="1"/>
</dbReference>
<sequence length="623" mass="67014">MGARVVRRMIVTLAGLACLLAAAPAAEAADPARAAEAADPAPAPEAAGRSPASSERAPTGPAAGGPDAGRGPGTYTNPVSGSFSDTFADPAIVRGEDGWWYAFGTSDPLREGEGTRHHLPISRSRNLVDWSYVGDAFTERTLPAWADAAAGASLWAPDIRRVDGEYRLYYVVTQTTVTPEPGDNAIGMATAPTPAGPWTDSGAPVVGPRRGAGASGDFKWTFDPAHAVDTDGTEYLVYGSYYGGIFITRLDPTGRKAVGEPTMIAIDNKFEGGYLVRRGGYWYLFASSADCCAGPTTGYSVYAGRSRAITGPYLDREKVPLTVSRAGGTIVIAPNGNRWVGTGHNAVVTDPAGQDWLVYHAIDRADPYLDEPFGINERPMLIDRLDWIDGWPTVRGGAWASEDPQRAPGRTGPVKVAPTPRPGPVDRRRSDEFDGTGLGSGWSWVRGPQGEVTGGALRWPTQAAELNREDNTASVLLREVPEGDWTAETRLRIDLGTDSVRNYQQAGLIAYAGDDLYTKLVHAAIWNTRQTEFGKEMPYEGRIAYGGTIVGPPAEETWLRLIHRVDRRNGEHELRAATSRDGRRWVFGGVWTLSADADLRVGLISLGGAGATAEFDYFRLHRR</sequence>
<dbReference type="InterPro" id="IPR013320">
    <property type="entry name" value="ConA-like_dom_sf"/>
</dbReference>
<comment type="similarity">
    <text evidence="1">Belongs to the glycosyl hydrolase 43 family.</text>
</comment>
<dbReference type="Pfam" id="PF04616">
    <property type="entry name" value="Glyco_hydro_43"/>
    <property type="match status" value="1"/>
</dbReference>